<evidence type="ECO:0000259" key="2">
    <source>
        <dbReference type="Pfam" id="PF01364"/>
    </source>
</evidence>
<feature type="non-terminal residue" evidence="3">
    <location>
        <position position="266"/>
    </location>
</feature>
<proteinExistence type="predicted"/>
<dbReference type="InterPro" id="IPR029030">
    <property type="entry name" value="Caspase-like_dom_sf"/>
</dbReference>
<name>X0V045_9ZZZZ</name>
<dbReference type="AlphaFoldDB" id="X0V045"/>
<dbReference type="SUPFAM" id="SSF52129">
    <property type="entry name" value="Caspase-like"/>
    <property type="match status" value="1"/>
</dbReference>
<dbReference type="GO" id="GO:0008234">
    <property type="term" value="F:cysteine-type peptidase activity"/>
    <property type="evidence" value="ECO:0007669"/>
    <property type="project" value="InterPro"/>
</dbReference>
<evidence type="ECO:0000313" key="3">
    <source>
        <dbReference type="EMBL" id="GAG05923.1"/>
    </source>
</evidence>
<organism evidence="3">
    <name type="scientific">marine sediment metagenome</name>
    <dbReference type="NCBI Taxonomy" id="412755"/>
    <lineage>
        <taxon>unclassified sequences</taxon>
        <taxon>metagenomes</taxon>
        <taxon>ecological metagenomes</taxon>
    </lineage>
</organism>
<keyword evidence="1" id="KW-0732">Signal</keyword>
<reference evidence="3" key="1">
    <citation type="journal article" date="2014" name="Front. Microbiol.">
        <title>High frequency of phylogenetically diverse reductive dehalogenase-homologous genes in deep subseafloor sedimentary metagenomes.</title>
        <authorList>
            <person name="Kawai M."/>
            <person name="Futagami T."/>
            <person name="Toyoda A."/>
            <person name="Takaki Y."/>
            <person name="Nishi S."/>
            <person name="Hori S."/>
            <person name="Arai W."/>
            <person name="Tsubouchi T."/>
            <person name="Morono Y."/>
            <person name="Uchiyama I."/>
            <person name="Ito T."/>
            <person name="Fujiyama A."/>
            <person name="Inagaki F."/>
            <person name="Takami H."/>
        </authorList>
    </citation>
    <scope>NUCLEOTIDE SEQUENCE</scope>
    <source>
        <strain evidence="3">Expedition CK06-06</strain>
    </source>
</reference>
<evidence type="ECO:0000256" key="1">
    <source>
        <dbReference type="ARBA" id="ARBA00022729"/>
    </source>
</evidence>
<dbReference type="InterPro" id="IPR001769">
    <property type="entry name" value="Gingipain"/>
</dbReference>
<accession>X0V045</accession>
<feature type="domain" description="Gingipain" evidence="2">
    <location>
        <begin position="62"/>
        <end position="265"/>
    </location>
</feature>
<protein>
    <recommendedName>
        <fullName evidence="2">Gingipain domain-containing protein</fullName>
    </recommendedName>
</protein>
<dbReference type="InterPro" id="IPR029031">
    <property type="entry name" value="Gingipain_N_sf"/>
</dbReference>
<dbReference type="Gene3D" id="3.40.50.1460">
    <property type="match status" value="1"/>
</dbReference>
<dbReference type="Gene3D" id="3.40.50.10390">
    <property type="entry name" value="Gingipain r, domain 1"/>
    <property type="match status" value="1"/>
</dbReference>
<gene>
    <name evidence="3" type="ORF">S01H1_34720</name>
</gene>
<dbReference type="EMBL" id="BARS01021641">
    <property type="protein sequence ID" value="GAG05923.1"/>
    <property type="molecule type" value="Genomic_DNA"/>
</dbReference>
<sequence length="266" mass="29471">MLEGVGGYECGDHLPGRISERGRRAYERMVADLVVNPGDVELSVSRRPAAKTRGVGPGDYDYVIITKTDWVDDFQPLADWKTQKGVPAAIVTTTWIYSEYTGGNVAQIRAFVQDAHANWGATYFLLGGDTDVVPYHSRSFPSIDPYESVPNDTYYADYDDDWTCEVHVGRASVANTAAIGTFNGKVFTYEKNPPLSDYAKTATFLGCDQSCGGGEGENCKTDIKDLYLPASWTYRREYDSEPGTHKTDFIAYLNLGNNLVDHIDHC</sequence>
<dbReference type="Pfam" id="PF01364">
    <property type="entry name" value="Peptidase_C25"/>
    <property type="match status" value="1"/>
</dbReference>
<dbReference type="GO" id="GO:0006508">
    <property type="term" value="P:proteolysis"/>
    <property type="evidence" value="ECO:0007669"/>
    <property type="project" value="InterPro"/>
</dbReference>
<comment type="caution">
    <text evidence="3">The sequence shown here is derived from an EMBL/GenBank/DDBJ whole genome shotgun (WGS) entry which is preliminary data.</text>
</comment>